<dbReference type="GO" id="GO:0045892">
    <property type="term" value="P:negative regulation of DNA-templated transcription"/>
    <property type="evidence" value="ECO:0007669"/>
    <property type="project" value="TreeGrafter"/>
</dbReference>
<keyword evidence="6" id="KW-1185">Reference proteome</keyword>
<reference evidence="6" key="1">
    <citation type="submission" date="2017-07" db="EMBL/GenBank/DDBJ databases">
        <title>Draft genome sequence of Effusibacillus lacus strain skLN1.</title>
        <authorList>
            <person name="Watanabe M."/>
            <person name="Kojima H."/>
            <person name="Fukui M."/>
        </authorList>
    </citation>
    <scope>NUCLEOTIDE SEQUENCE [LARGE SCALE GENOMIC DNA]</scope>
    <source>
        <strain evidence="6">skLN1</strain>
    </source>
</reference>
<dbReference type="Pfam" id="PF00392">
    <property type="entry name" value="GntR"/>
    <property type="match status" value="1"/>
</dbReference>
<dbReference type="SUPFAM" id="SSF46785">
    <property type="entry name" value="Winged helix' DNA-binding domain"/>
    <property type="match status" value="1"/>
</dbReference>
<dbReference type="InterPro" id="IPR050679">
    <property type="entry name" value="Bact_HTH_transcr_reg"/>
</dbReference>
<sequence>MELNEFQPLYKQLVLFIRKQIDEGVWPPGSQIPSEREMCEMFNVSRVTVRQAISEAEKDGLLERMHGKGTFVTNLKINQALQQITTFKETMSMRGLNPSTRVLDEYIEPSDLKTASVLNLTDGEPVFHLKLLGFGDELPMSLYFSTFPLDLGKKMAEAARNLEGKGEGFSTYDLYEATGYVKPYMVKQTFEVDVADEYIVEHLKIKQGSPIFIVTSIFYLEGGHPTEFRKAYYRGDKYKFYINRLL</sequence>
<dbReference type="InterPro" id="IPR000524">
    <property type="entry name" value="Tscrpt_reg_HTH_GntR"/>
</dbReference>
<dbReference type="SMART" id="SM00345">
    <property type="entry name" value="HTH_GNTR"/>
    <property type="match status" value="1"/>
</dbReference>
<evidence type="ECO:0000256" key="3">
    <source>
        <dbReference type="ARBA" id="ARBA00023163"/>
    </source>
</evidence>
<name>A0A292YKA6_9BACL</name>
<dbReference type="SUPFAM" id="SSF64288">
    <property type="entry name" value="Chorismate lyase-like"/>
    <property type="match status" value="1"/>
</dbReference>
<dbReference type="Gene3D" id="3.40.1410.10">
    <property type="entry name" value="Chorismate lyase-like"/>
    <property type="match status" value="1"/>
</dbReference>
<keyword evidence="2" id="KW-0238">DNA-binding</keyword>
<organism evidence="5 6">
    <name type="scientific">Effusibacillus lacus</name>
    <dbReference type="NCBI Taxonomy" id="1348429"/>
    <lineage>
        <taxon>Bacteria</taxon>
        <taxon>Bacillati</taxon>
        <taxon>Bacillota</taxon>
        <taxon>Bacilli</taxon>
        <taxon>Bacillales</taxon>
        <taxon>Alicyclobacillaceae</taxon>
        <taxon>Effusibacillus</taxon>
    </lineage>
</organism>
<dbReference type="EMBL" id="BDUF01000009">
    <property type="protein sequence ID" value="GAX88814.1"/>
    <property type="molecule type" value="Genomic_DNA"/>
</dbReference>
<dbReference type="PRINTS" id="PR00035">
    <property type="entry name" value="HTHGNTR"/>
</dbReference>
<dbReference type="OrthoDB" id="457376at2"/>
<keyword evidence="3" id="KW-0804">Transcription</keyword>
<dbReference type="PANTHER" id="PTHR44846:SF1">
    <property type="entry name" value="MANNOSYL-D-GLYCERATE TRANSPORT_METABOLISM SYSTEM REPRESSOR MNGR-RELATED"/>
    <property type="match status" value="1"/>
</dbReference>
<evidence type="ECO:0000256" key="1">
    <source>
        <dbReference type="ARBA" id="ARBA00023015"/>
    </source>
</evidence>
<dbReference type="InterPro" id="IPR028978">
    <property type="entry name" value="Chorismate_lyase_/UTRA_dom_sf"/>
</dbReference>
<dbReference type="Proteomes" id="UP000217785">
    <property type="component" value="Unassembled WGS sequence"/>
</dbReference>
<dbReference type="Pfam" id="PF07702">
    <property type="entry name" value="UTRA"/>
    <property type="match status" value="1"/>
</dbReference>
<dbReference type="RefSeq" id="WP_096180522.1">
    <property type="nucleotide sequence ID" value="NZ_BDUF01000009.1"/>
</dbReference>
<dbReference type="Gene3D" id="1.10.10.10">
    <property type="entry name" value="Winged helix-like DNA-binding domain superfamily/Winged helix DNA-binding domain"/>
    <property type="match status" value="1"/>
</dbReference>
<feature type="domain" description="HTH gntR-type" evidence="4">
    <location>
        <begin position="7"/>
        <end position="75"/>
    </location>
</feature>
<dbReference type="GO" id="GO:0003677">
    <property type="term" value="F:DNA binding"/>
    <property type="evidence" value="ECO:0007669"/>
    <property type="project" value="UniProtKB-KW"/>
</dbReference>
<dbReference type="FunFam" id="1.10.10.10:FF:000079">
    <property type="entry name" value="GntR family transcriptional regulator"/>
    <property type="match status" value="1"/>
</dbReference>
<dbReference type="InterPro" id="IPR036388">
    <property type="entry name" value="WH-like_DNA-bd_sf"/>
</dbReference>
<evidence type="ECO:0000313" key="5">
    <source>
        <dbReference type="EMBL" id="GAX88814.1"/>
    </source>
</evidence>
<dbReference type="GO" id="GO:0003700">
    <property type="term" value="F:DNA-binding transcription factor activity"/>
    <property type="evidence" value="ECO:0007669"/>
    <property type="project" value="InterPro"/>
</dbReference>
<dbReference type="PANTHER" id="PTHR44846">
    <property type="entry name" value="MANNOSYL-D-GLYCERATE TRANSPORT/METABOLISM SYSTEM REPRESSOR MNGR-RELATED"/>
    <property type="match status" value="1"/>
</dbReference>
<keyword evidence="1" id="KW-0805">Transcription regulation</keyword>
<proteinExistence type="predicted"/>
<dbReference type="InterPro" id="IPR036390">
    <property type="entry name" value="WH_DNA-bd_sf"/>
</dbReference>
<comment type="caution">
    <text evidence="5">The sequence shown here is derived from an EMBL/GenBank/DDBJ whole genome shotgun (WGS) entry which is preliminary data.</text>
</comment>
<gene>
    <name evidence="5" type="ORF">EFBL_0428</name>
</gene>
<dbReference type="SMART" id="SM00866">
    <property type="entry name" value="UTRA"/>
    <property type="match status" value="1"/>
</dbReference>
<evidence type="ECO:0000313" key="6">
    <source>
        <dbReference type="Proteomes" id="UP000217785"/>
    </source>
</evidence>
<evidence type="ECO:0000256" key="2">
    <source>
        <dbReference type="ARBA" id="ARBA00023125"/>
    </source>
</evidence>
<dbReference type="AlphaFoldDB" id="A0A292YKA6"/>
<dbReference type="InterPro" id="IPR011663">
    <property type="entry name" value="UTRA"/>
</dbReference>
<accession>A0A292YKA6</accession>
<protein>
    <recommendedName>
        <fullName evidence="4">HTH gntR-type domain-containing protein</fullName>
    </recommendedName>
</protein>
<evidence type="ECO:0000259" key="4">
    <source>
        <dbReference type="PROSITE" id="PS50949"/>
    </source>
</evidence>
<dbReference type="PROSITE" id="PS50949">
    <property type="entry name" value="HTH_GNTR"/>
    <property type="match status" value="1"/>
</dbReference>
<dbReference type="CDD" id="cd07377">
    <property type="entry name" value="WHTH_GntR"/>
    <property type="match status" value="1"/>
</dbReference>